<name>A0A2P6P781_ROSCH</name>
<feature type="domain" description="PDZ" evidence="1">
    <location>
        <begin position="34"/>
        <end position="71"/>
    </location>
</feature>
<dbReference type="Gramene" id="PRQ17795">
    <property type="protein sequence ID" value="PRQ17795"/>
    <property type="gene ID" value="RchiOBHm_Chr7g0198871"/>
</dbReference>
<evidence type="ECO:0000313" key="2">
    <source>
        <dbReference type="EMBL" id="PRQ17795.1"/>
    </source>
</evidence>
<dbReference type="SUPFAM" id="SSF50156">
    <property type="entry name" value="PDZ domain-like"/>
    <property type="match status" value="1"/>
</dbReference>
<dbReference type="Gene3D" id="2.30.42.10">
    <property type="match status" value="1"/>
</dbReference>
<organism evidence="2 3">
    <name type="scientific">Rosa chinensis</name>
    <name type="common">China rose</name>
    <dbReference type="NCBI Taxonomy" id="74649"/>
    <lineage>
        <taxon>Eukaryota</taxon>
        <taxon>Viridiplantae</taxon>
        <taxon>Streptophyta</taxon>
        <taxon>Embryophyta</taxon>
        <taxon>Tracheophyta</taxon>
        <taxon>Spermatophyta</taxon>
        <taxon>Magnoliopsida</taxon>
        <taxon>eudicotyledons</taxon>
        <taxon>Gunneridae</taxon>
        <taxon>Pentapetalae</taxon>
        <taxon>rosids</taxon>
        <taxon>fabids</taxon>
        <taxon>Rosales</taxon>
        <taxon>Rosaceae</taxon>
        <taxon>Rosoideae</taxon>
        <taxon>Rosoideae incertae sedis</taxon>
        <taxon>Rosa</taxon>
    </lineage>
</organism>
<accession>A0A2P6P781</accession>
<comment type="caution">
    <text evidence="2">The sequence shown here is derived from an EMBL/GenBank/DDBJ whole genome shotgun (WGS) entry which is preliminary data.</text>
</comment>
<protein>
    <submittedName>
        <fullName evidence="2">Putative PDZ domain-containing protein</fullName>
    </submittedName>
</protein>
<dbReference type="Proteomes" id="UP000238479">
    <property type="component" value="Chromosome 7"/>
</dbReference>
<evidence type="ECO:0000259" key="1">
    <source>
        <dbReference type="Pfam" id="PF00595"/>
    </source>
</evidence>
<sequence length="78" mass="8503">MNYGKKGSSAERLHLCLEWKLSSEVFTEVVMYCVDGSPAALAGIHEGDELVEINGGLQEFDASRNTFAVILVDHFNAA</sequence>
<dbReference type="AlphaFoldDB" id="A0A2P6P781"/>
<dbReference type="EMBL" id="PDCK01000045">
    <property type="protein sequence ID" value="PRQ17795.1"/>
    <property type="molecule type" value="Genomic_DNA"/>
</dbReference>
<proteinExistence type="predicted"/>
<gene>
    <name evidence="2" type="ORF">RchiOBHm_Chr7g0198871</name>
</gene>
<reference evidence="2 3" key="1">
    <citation type="journal article" date="2018" name="Nat. Genet.">
        <title>The Rosa genome provides new insights in the design of modern roses.</title>
        <authorList>
            <person name="Bendahmane M."/>
        </authorList>
    </citation>
    <scope>NUCLEOTIDE SEQUENCE [LARGE SCALE GENOMIC DNA]</scope>
    <source>
        <strain evidence="3">cv. Old Blush</strain>
    </source>
</reference>
<dbReference type="Pfam" id="PF00595">
    <property type="entry name" value="PDZ"/>
    <property type="match status" value="1"/>
</dbReference>
<evidence type="ECO:0000313" key="3">
    <source>
        <dbReference type="Proteomes" id="UP000238479"/>
    </source>
</evidence>
<dbReference type="InterPro" id="IPR001478">
    <property type="entry name" value="PDZ"/>
</dbReference>
<dbReference type="InterPro" id="IPR036034">
    <property type="entry name" value="PDZ_sf"/>
</dbReference>
<keyword evidence="3" id="KW-1185">Reference proteome</keyword>